<dbReference type="Proteomes" id="UP000199595">
    <property type="component" value="Unassembled WGS sequence"/>
</dbReference>
<name>A0A1H3F429_9FLAO</name>
<dbReference type="EMBL" id="FNNJ01000010">
    <property type="protein sequence ID" value="SDX85783.1"/>
    <property type="molecule type" value="Genomic_DNA"/>
</dbReference>
<protein>
    <recommendedName>
        <fullName evidence="3">SpoIIAA-like</fullName>
    </recommendedName>
</protein>
<proteinExistence type="predicted"/>
<dbReference type="OrthoDB" id="1119845at2"/>
<keyword evidence="2" id="KW-1185">Reference proteome</keyword>
<dbReference type="RefSeq" id="WP_090125384.1">
    <property type="nucleotide sequence ID" value="NZ_FNNJ01000010.1"/>
</dbReference>
<gene>
    <name evidence="1" type="ORF">SAMN05444411_110117</name>
</gene>
<dbReference type="AlphaFoldDB" id="A0A1H3F429"/>
<evidence type="ECO:0000313" key="2">
    <source>
        <dbReference type="Proteomes" id="UP000199595"/>
    </source>
</evidence>
<evidence type="ECO:0000313" key="1">
    <source>
        <dbReference type="EMBL" id="SDX85783.1"/>
    </source>
</evidence>
<accession>A0A1H3F429</accession>
<organism evidence="1 2">
    <name type="scientific">Lutibacter oricola</name>
    <dbReference type="NCBI Taxonomy" id="762486"/>
    <lineage>
        <taxon>Bacteria</taxon>
        <taxon>Pseudomonadati</taxon>
        <taxon>Bacteroidota</taxon>
        <taxon>Flavobacteriia</taxon>
        <taxon>Flavobacteriales</taxon>
        <taxon>Flavobacteriaceae</taxon>
        <taxon>Lutibacter</taxon>
    </lineage>
</organism>
<evidence type="ECO:0008006" key="3">
    <source>
        <dbReference type="Google" id="ProtNLM"/>
    </source>
</evidence>
<reference evidence="1 2" key="1">
    <citation type="submission" date="2016-10" db="EMBL/GenBank/DDBJ databases">
        <authorList>
            <person name="de Groot N.N."/>
        </authorList>
    </citation>
    <scope>NUCLEOTIDE SEQUENCE [LARGE SCALE GENOMIC DNA]</scope>
    <source>
        <strain evidence="1 2">DSM 24956</strain>
    </source>
</reference>
<dbReference type="STRING" id="762486.SAMN05444411_110117"/>
<sequence>MIFSEYNESTNIIETNFKGEISTHDILNYIITLKEEFTTLQNRKIILDATKAIFNVKINELQKIAEANSIASLLYKNTFIAIIIDSPKNTVLSMLYKELVLSDSVEFNIFSTINRSREWLNNF</sequence>